<dbReference type="InterPro" id="IPR037518">
    <property type="entry name" value="MPN"/>
</dbReference>
<dbReference type="EMBL" id="MOOE01000012">
    <property type="protein sequence ID" value="KAK1519485.1"/>
    <property type="molecule type" value="Genomic_DNA"/>
</dbReference>
<keyword evidence="7" id="KW-0862">Zinc</keyword>
<keyword evidence="8" id="KW-0482">Metalloprotease</keyword>
<dbReference type="Pfam" id="PF01398">
    <property type="entry name" value="JAB"/>
    <property type="match status" value="1"/>
</dbReference>
<evidence type="ECO:0000256" key="6">
    <source>
        <dbReference type="ARBA" id="ARBA00022801"/>
    </source>
</evidence>
<keyword evidence="10" id="KW-1133">Transmembrane helix</keyword>
<dbReference type="CDD" id="cd08066">
    <property type="entry name" value="MPN_AMSH_like"/>
    <property type="match status" value="1"/>
</dbReference>
<gene>
    <name evidence="12" type="ORF">CCOS01_11136</name>
</gene>
<dbReference type="GO" id="GO:0016020">
    <property type="term" value="C:membrane"/>
    <property type="evidence" value="ECO:0007669"/>
    <property type="project" value="TreeGrafter"/>
</dbReference>
<evidence type="ECO:0000256" key="4">
    <source>
        <dbReference type="ARBA" id="ARBA00022723"/>
    </source>
</evidence>
<dbReference type="GO" id="GO:0005768">
    <property type="term" value="C:endosome"/>
    <property type="evidence" value="ECO:0007669"/>
    <property type="project" value="TreeGrafter"/>
</dbReference>
<feature type="region of interest" description="Disordered" evidence="9">
    <location>
        <begin position="316"/>
        <end position="341"/>
    </location>
</feature>
<dbReference type="PANTHER" id="PTHR12947:SF13">
    <property type="entry name" value="FI19924P1"/>
    <property type="match status" value="1"/>
</dbReference>
<feature type="compositionally biased region" description="Basic and acidic residues" evidence="9">
    <location>
        <begin position="220"/>
        <end position="242"/>
    </location>
</feature>
<feature type="region of interest" description="Disordered" evidence="9">
    <location>
        <begin position="173"/>
        <end position="270"/>
    </location>
</feature>
<dbReference type="GO" id="GO:0070536">
    <property type="term" value="P:protein K63-linked deubiquitination"/>
    <property type="evidence" value="ECO:0007669"/>
    <property type="project" value="InterPro"/>
</dbReference>
<keyword evidence="5" id="KW-0833">Ubl conjugation pathway</keyword>
<evidence type="ECO:0000313" key="12">
    <source>
        <dbReference type="EMBL" id="KAK1519485.1"/>
    </source>
</evidence>
<dbReference type="GeneID" id="85342836"/>
<name>A0AAI9YQG9_9PEZI</name>
<evidence type="ECO:0000256" key="2">
    <source>
        <dbReference type="ARBA" id="ARBA00010981"/>
    </source>
</evidence>
<dbReference type="InterPro" id="IPR000555">
    <property type="entry name" value="JAMM/MPN+_dom"/>
</dbReference>
<dbReference type="InterPro" id="IPR044098">
    <property type="entry name" value="STAMBP/STALP-like_MPN"/>
</dbReference>
<reference evidence="12 13" key="1">
    <citation type="submission" date="2016-10" db="EMBL/GenBank/DDBJ databases">
        <title>The genome sequence of Colletotrichum fioriniae PJ7.</title>
        <authorList>
            <person name="Baroncelli R."/>
        </authorList>
    </citation>
    <scope>NUCLEOTIDE SEQUENCE [LARGE SCALE GENOMIC DNA]</scope>
    <source>
        <strain evidence="12 13">IMI 309622</strain>
    </source>
</reference>
<evidence type="ECO:0000256" key="7">
    <source>
        <dbReference type="ARBA" id="ARBA00022833"/>
    </source>
</evidence>
<keyword evidence="6" id="KW-0378">Hydrolase</keyword>
<dbReference type="AlphaFoldDB" id="A0AAI9YQG9"/>
<accession>A0AAI9YQG9</accession>
<dbReference type="GO" id="GO:0046872">
    <property type="term" value="F:metal ion binding"/>
    <property type="evidence" value="ECO:0007669"/>
    <property type="project" value="UniProtKB-KW"/>
</dbReference>
<dbReference type="GO" id="GO:0061578">
    <property type="term" value="F:K63-linked deubiquitinase activity"/>
    <property type="evidence" value="ECO:0007669"/>
    <property type="project" value="InterPro"/>
</dbReference>
<keyword evidence="3" id="KW-0645">Protease</keyword>
<keyword evidence="10" id="KW-0472">Membrane</keyword>
<dbReference type="SMART" id="SM00232">
    <property type="entry name" value="JAB_MPN"/>
    <property type="match status" value="1"/>
</dbReference>
<evidence type="ECO:0000256" key="1">
    <source>
        <dbReference type="ARBA" id="ARBA00001947"/>
    </source>
</evidence>
<proteinExistence type="inferred from homology"/>
<dbReference type="FunFam" id="3.40.140.10:FF:000033">
    <property type="entry name" value="AMSH-like protease sst2"/>
    <property type="match status" value="1"/>
</dbReference>
<keyword evidence="4" id="KW-0479">Metal-binding</keyword>
<comment type="caution">
    <text evidence="12">The sequence shown here is derived from an EMBL/GenBank/DDBJ whole genome shotgun (WGS) entry which is preliminary data.</text>
</comment>
<feature type="compositionally biased region" description="Polar residues" evidence="9">
    <location>
        <begin position="244"/>
        <end position="254"/>
    </location>
</feature>
<dbReference type="RefSeq" id="XP_060310021.1">
    <property type="nucleotide sequence ID" value="XM_060459289.1"/>
</dbReference>
<dbReference type="PANTHER" id="PTHR12947">
    <property type="entry name" value="AMSH-LIKE PROTEASE"/>
    <property type="match status" value="1"/>
</dbReference>
<feature type="region of interest" description="Disordered" evidence="9">
    <location>
        <begin position="286"/>
        <end position="305"/>
    </location>
</feature>
<protein>
    <submittedName>
        <fullName evidence="12">Mov34/MPN/PAD-1 family protein</fullName>
    </submittedName>
</protein>
<sequence length="751" mass="84489">MNGPSSPRPARPMSIKEITLAAEDFDFRTTIPFKYWARSADTLFQEATFALQDRDIRKAYQMLWRHSILVLTHLKTHPDAKLPENKALTKPLFDRQNKEVFGLLEELKPQIDRDYKEWQLMSASKQSEDDEFTTRPTSYNEFAARDPTLSGNAKILDAADNQELAVSLAQRDYKRRDAARRATRQAGVSAEEEQERRKGGRWEDWEQFSSPATAASEEEDIRRQIEATRRRLDGTDGGRDEDTFSTSQAPNYQGQVPPPRAPPSYSYNYPSISRPRALEWEASPLEPQRAYTPPPPQPPKPPKEDFTMMRQELDAAPPMRPSKEPLTSYRPPSTANTLQGGVPELPAKEEVMPPAAKERLAFKPAAYLENGDPIRPVFLPTQLRDTFLNIASDNTRRGLEMCGILCGRPVNNALFISCLLIPEQKCTPDTCETENESSMLDYCINEDLLVVGWIHTHPTQTCFMSSRDLHTQAGYQVMMPESIAIVCSPRHSPSYGIFRLTNPPGLPHILQCTASETFHQHSIDNLYTGAKNPPGHVYHSEKLDFYVKDLRPKRATWQYGRTMSRLNVMRSTAGRVSSELEAQTVVGHPTSDSREGELMAFPTNMLGILIALVSAFALVHSADSIPRLLKYEDKAKKAAEWSRTAEKQLWEIRYTVGTGFVGCLVSAIGGIAFSLVVPRGLGIFTVGFPIMLAAGLTYGHQYMRQFWASKPKVPMMKDFNEAISDSMMVQDMMNPLAGAWGLMTFCKLVGL</sequence>
<evidence type="ECO:0000313" key="13">
    <source>
        <dbReference type="Proteomes" id="UP001240678"/>
    </source>
</evidence>
<dbReference type="SUPFAM" id="SSF102712">
    <property type="entry name" value="JAB1/MPN domain"/>
    <property type="match status" value="1"/>
</dbReference>
<keyword evidence="13" id="KW-1185">Reference proteome</keyword>
<feature type="compositionally biased region" description="Basic and acidic residues" evidence="9">
    <location>
        <begin position="194"/>
        <end position="204"/>
    </location>
</feature>
<feature type="domain" description="MPN" evidence="11">
    <location>
        <begin position="376"/>
        <end position="504"/>
    </location>
</feature>
<comment type="similarity">
    <text evidence="2">Belongs to the peptidase M67C family.</text>
</comment>
<evidence type="ECO:0000256" key="9">
    <source>
        <dbReference type="SAM" id="MobiDB-lite"/>
    </source>
</evidence>
<evidence type="ECO:0000256" key="5">
    <source>
        <dbReference type="ARBA" id="ARBA00022786"/>
    </source>
</evidence>
<organism evidence="12 13">
    <name type="scientific">Colletotrichum costaricense</name>
    <dbReference type="NCBI Taxonomy" id="1209916"/>
    <lineage>
        <taxon>Eukaryota</taxon>
        <taxon>Fungi</taxon>
        <taxon>Dikarya</taxon>
        <taxon>Ascomycota</taxon>
        <taxon>Pezizomycotina</taxon>
        <taxon>Sordariomycetes</taxon>
        <taxon>Hypocreomycetidae</taxon>
        <taxon>Glomerellales</taxon>
        <taxon>Glomerellaceae</taxon>
        <taxon>Colletotrichum</taxon>
        <taxon>Colletotrichum acutatum species complex</taxon>
    </lineage>
</organism>
<evidence type="ECO:0000256" key="3">
    <source>
        <dbReference type="ARBA" id="ARBA00022670"/>
    </source>
</evidence>
<dbReference type="Proteomes" id="UP001240678">
    <property type="component" value="Unassembled WGS sequence"/>
</dbReference>
<feature type="transmembrane region" description="Helical" evidence="10">
    <location>
        <begin position="598"/>
        <end position="619"/>
    </location>
</feature>
<feature type="compositionally biased region" description="Polar residues" evidence="9">
    <location>
        <begin position="330"/>
        <end position="339"/>
    </location>
</feature>
<feature type="transmembrane region" description="Helical" evidence="10">
    <location>
        <begin position="681"/>
        <end position="699"/>
    </location>
</feature>
<dbReference type="Gene3D" id="1.20.58.80">
    <property type="entry name" value="Phosphotransferase system, lactose/cellobiose-type IIA subunit"/>
    <property type="match status" value="1"/>
</dbReference>
<dbReference type="PROSITE" id="PS50249">
    <property type="entry name" value="MPN"/>
    <property type="match status" value="1"/>
</dbReference>
<evidence type="ECO:0000256" key="10">
    <source>
        <dbReference type="SAM" id="Phobius"/>
    </source>
</evidence>
<keyword evidence="10" id="KW-0812">Transmembrane</keyword>
<dbReference type="GO" id="GO:0140492">
    <property type="term" value="F:metal-dependent deubiquitinase activity"/>
    <property type="evidence" value="ECO:0007669"/>
    <property type="project" value="InterPro"/>
</dbReference>
<dbReference type="GO" id="GO:0006508">
    <property type="term" value="P:proteolysis"/>
    <property type="evidence" value="ECO:0007669"/>
    <property type="project" value="UniProtKB-KW"/>
</dbReference>
<dbReference type="Gene3D" id="3.40.140.10">
    <property type="entry name" value="Cytidine Deaminase, domain 2"/>
    <property type="match status" value="1"/>
</dbReference>
<evidence type="ECO:0000256" key="8">
    <source>
        <dbReference type="ARBA" id="ARBA00023049"/>
    </source>
</evidence>
<comment type="cofactor">
    <cofactor evidence="1">
        <name>Zn(2+)</name>
        <dbReference type="ChEBI" id="CHEBI:29105"/>
    </cofactor>
</comment>
<feature type="transmembrane region" description="Helical" evidence="10">
    <location>
        <begin position="652"/>
        <end position="675"/>
    </location>
</feature>
<evidence type="ECO:0000259" key="11">
    <source>
        <dbReference type="PROSITE" id="PS50249"/>
    </source>
</evidence>